<evidence type="ECO:0000313" key="10">
    <source>
        <dbReference type="EMBL" id="MQL70753.1"/>
    </source>
</evidence>
<dbReference type="PROSITE" id="PS51294">
    <property type="entry name" value="HTH_MYB"/>
    <property type="match status" value="2"/>
</dbReference>
<evidence type="ECO:0008006" key="12">
    <source>
        <dbReference type="Google" id="ProtNLM"/>
    </source>
</evidence>
<keyword evidence="6" id="KW-0539">Nucleus</keyword>
<dbReference type="InterPro" id="IPR001005">
    <property type="entry name" value="SANT/Myb"/>
</dbReference>
<feature type="region of interest" description="Disordered" evidence="7">
    <location>
        <begin position="164"/>
        <end position="209"/>
    </location>
</feature>
<reference evidence="10" key="1">
    <citation type="submission" date="2017-07" db="EMBL/GenBank/DDBJ databases">
        <title>Taro Niue Genome Assembly and Annotation.</title>
        <authorList>
            <person name="Atibalentja N."/>
            <person name="Keating K."/>
            <person name="Fields C.J."/>
        </authorList>
    </citation>
    <scope>NUCLEOTIDE SEQUENCE</scope>
    <source>
        <strain evidence="10">Niue_2</strain>
        <tissue evidence="10">Leaf</tissue>
    </source>
</reference>
<evidence type="ECO:0000259" key="9">
    <source>
        <dbReference type="PROSITE" id="PS51294"/>
    </source>
</evidence>
<keyword evidence="3" id="KW-0805">Transcription regulation</keyword>
<evidence type="ECO:0000256" key="6">
    <source>
        <dbReference type="ARBA" id="ARBA00023242"/>
    </source>
</evidence>
<dbReference type="GO" id="GO:0005634">
    <property type="term" value="C:nucleus"/>
    <property type="evidence" value="ECO:0007669"/>
    <property type="project" value="UniProtKB-SubCell"/>
</dbReference>
<comment type="subcellular location">
    <subcellularLocation>
        <location evidence="1">Nucleus</location>
    </subcellularLocation>
</comment>
<proteinExistence type="predicted"/>
<dbReference type="GO" id="GO:0003677">
    <property type="term" value="F:DNA binding"/>
    <property type="evidence" value="ECO:0007669"/>
    <property type="project" value="UniProtKB-KW"/>
</dbReference>
<feature type="domain" description="Myb-like" evidence="8">
    <location>
        <begin position="109"/>
        <end position="159"/>
    </location>
</feature>
<dbReference type="InterPro" id="IPR017930">
    <property type="entry name" value="Myb_dom"/>
</dbReference>
<keyword evidence="2" id="KW-0677">Repeat</keyword>
<evidence type="ECO:0000256" key="4">
    <source>
        <dbReference type="ARBA" id="ARBA00023125"/>
    </source>
</evidence>
<evidence type="ECO:0000256" key="5">
    <source>
        <dbReference type="ARBA" id="ARBA00023163"/>
    </source>
</evidence>
<dbReference type="Gene3D" id="1.10.10.60">
    <property type="entry name" value="Homeodomain-like"/>
    <property type="match status" value="2"/>
</dbReference>
<feature type="domain" description="HTH myb-type" evidence="9">
    <location>
        <begin position="55"/>
        <end position="108"/>
    </location>
</feature>
<evidence type="ECO:0000259" key="8">
    <source>
        <dbReference type="PROSITE" id="PS50090"/>
    </source>
</evidence>
<evidence type="ECO:0000313" key="11">
    <source>
        <dbReference type="Proteomes" id="UP000652761"/>
    </source>
</evidence>
<feature type="domain" description="HTH myb-type" evidence="9">
    <location>
        <begin position="109"/>
        <end position="163"/>
    </location>
</feature>
<keyword evidence="4" id="KW-0238">DNA-binding</keyword>
<accession>A0A843TMR3</accession>
<dbReference type="SMART" id="SM00717">
    <property type="entry name" value="SANT"/>
    <property type="match status" value="2"/>
</dbReference>
<feature type="compositionally biased region" description="Polar residues" evidence="7">
    <location>
        <begin position="195"/>
        <end position="204"/>
    </location>
</feature>
<dbReference type="AlphaFoldDB" id="A0A843TMR3"/>
<feature type="domain" description="Myb-like" evidence="8">
    <location>
        <begin position="55"/>
        <end position="108"/>
    </location>
</feature>
<feature type="non-terminal residue" evidence="10">
    <location>
        <position position="1"/>
    </location>
</feature>
<dbReference type="InterPro" id="IPR009057">
    <property type="entry name" value="Homeodomain-like_sf"/>
</dbReference>
<evidence type="ECO:0000256" key="3">
    <source>
        <dbReference type="ARBA" id="ARBA00023015"/>
    </source>
</evidence>
<sequence length="383" mass="42023">TGVVLLGLVSATARGEKSEKKLAEGREKQRRKEHPHTRFGILASFTMGRAPCCDKANVKKGPWSPEEDAKLKSYIEQHGTGGNWIALPQKIGLKRCGKSCRLRWLNYLRPNIKHGGFSEEEDNIICSLYMSIGSRWSIIAAQLPGRTDNDIKNYWNTRLKKKLLGKPRKEQQQGRRAAGGLKQLEAKNAAKGSFTPGSSSTSQAPYWPQPATPVYPNQRHTVSDDGAASLRKLLHKLGGRFSNDVDGTPNVQNPVGVPSPVQNVYDSSLDLIVPSGLGSSFIDSSSLLGGVLQGTSGTVGCFMTELDEMLYCNPMKLEGFEDLSAVRNMASEGSRSSSSESFSSWNEMISPLLMYSPLVSNYQAMLQPQQQCLLEEQVQLGSR</sequence>
<dbReference type="FunFam" id="1.10.10.60:FF:000222">
    <property type="entry name" value="Transcription factor MYB36"/>
    <property type="match status" value="1"/>
</dbReference>
<dbReference type="PROSITE" id="PS50090">
    <property type="entry name" value="MYB_LIKE"/>
    <property type="match status" value="2"/>
</dbReference>
<name>A0A843TMR3_COLES</name>
<keyword evidence="11" id="KW-1185">Reference proteome</keyword>
<evidence type="ECO:0000256" key="2">
    <source>
        <dbReference type="ARBA" id="ARBA00022737"/>
    </source>
</evidence>
<dbReference type="CDD" id="cd00167">
    <property type="entry name" value="SANT"/>
    <property type="match status" value="2"/>
</dbReference>
<gene>
    <name evidence="10" type="ORF">Taro_003079</name>
</gene>
<dbReference type="PANTHER" id="PTHR48000">
    <property type="entry name" value="OS09G0431300 PROTEIN"/>
    <property type="match status" value="1"/>
</dbReference>
<protein>
    <recommendedName>
        <fullName evidence="12">Transcription factor RAX3</fullName>
    </recommendedName>
</protein>
<keyword evidence="5" id="KW-0804">Transcription</keyword>
<dbReference type="Pfam" id="PF00249">
    <property type="entry name" value="Myb_DNA-binding"/>
    <property type="match status" value="2"/>
</dbReference>
<dbReference type="Proteomes" id="UP000652761">
    <property type="component" value="Unassembled WGS sequence"/>
</dbReference>
<evidence type="ECO:0000256" key="7">
    <source>
        <dbReference type="SAM" id="MobiDB-lite"/>
    </source>
</evidence>
<dbReference type="EMBL" id="NMUH01000078">
    <property type="protein sequence ID" value="MQL70753.1"/>
    <property type="molecule type" value="Genomic_DNA"/>
</dbReference>
<organism evidence="10 11">
    <name type="scientific">Colocasia esculenta</name>
    <name type="common">Wild taro</name>
    <name type="synonym">Arum esculentum</name>
    <dbReference type="NCBI Taxonomy" id="4460"/>
    <lineage>
        <taxon>Eukaryota</taxon>
        <taxon>Viridiplantae</taxon>
        <taxon>Streptophyta</taxon>
        <taxon>Embryophyta</taxon>
        <taxon>Tracheophyta</taxon>
        <taxon>Spermatophyta</taxon>
        <taxon>Magnoliopsida</taxon>
        <taxon>Liliopsida</taxon>
        <taxon>Araceae</taxon>
        <taxon>Aroideae</taxon>
        <taxon>Colocasieae</taxon>
        <taxon>Colocasia</taxon>
    </lineage>
</organism>
<evidence type="ECO:0000256" key="1">
    <source>
        <dbReference type="ARBA" id="ARBA00004123"/>
    </source>
</evidence>
<dbReference type="FunFam" id="1.10.10.60:FF:000015">
    <property type="entry name" value="Transcription factor RAX3"/>
    <property type="match status" value="1"/>
</dbReference>
<comment type="caution">
    <text evidence="10">The sequence shown here is derived from an EMBL/GenBank/DDBJ whole genome shotgun (WGS) entry which is preliminary data.</text>
</comment>
<dbReference type="SUPFAM" id="SSF46689">
    <property type="entry name" value="Homeodomain-like"/>
    <property type="match status" value="1"/>
</dbReference>
<dbReference type="OrthoDB" id="2143914at2759"/>
<dbReference type="PANTHER" id="PTHR48000:SF67">
    <property type="entry name" value="MYB-LIKE DNA-BINDING DOMAIN CONTAINING PROTEIN, EXPRESSED"/>
    <property type="match status" value="1"/>
</dbReference>